<dbReference type="AlphaFoldDB" id="A0A1G6LH60"/>
<proteinExistence type="predicted"/>
<dbReference type="STRING" id="1464122.SAMN05421737_108125"/>
<dbReference type="Proteomes" id="UP000242662">
    <property type="component" value="Unassembled WGS sequence"/>
</dbReference>
<dbReference type="RefSeq" id="WP_090776129.1">
    <property type="nucleotide sequence ID" value="NZ_FMYM01000008.1"/>
</dbReference>
<comment type="subcellular location">
    <subcellularLocation>
        <location evidence="1">Cell membrane</location>
        <topology evidence="1">Multi-pass membrane protein</topology>
    </subcellularLocation>
    <text evidence="1">Localizes to the sporulation septum and to the second division site within the mother cell. Before the start of engulfment localizes to the septal midpoint, then spreads throughout the septum prior to becoming enriched at the leading edge of the engulfing membrane, where it remains until the completion of membrane migration. Some remain partially trapped at the septum during engulfment and upon completion of engulfment become dispersed in the outer forespore membrane. Localization of the MPD complex to the septal membrane is dependent on SpoIIB.</text>
</comment>
<accession>A0A1G6LH60</accession>
<keyword evidence="1 2" id="KW-0472">Membrane</keyword>
<keyword evidence="4" id="KW-1185">Reference proteome</keyword>
<organism evidence="3 4">
    <name type="scientific">Shouchella lonarensis</name>
    <dbReference type="NCBI Taxonomy" id="1464122"/>
    <lineage>
        <taxon>Bacteria</taxon>
        <taxon>Bacillati</taxon>
        <taxon>Bacillota</taxon>
        <taxon>Bacilli</taxon>
        <taxon>Bacillales</taxon>
        <taxon>Bacillaceae</taxon>
        <taxon>Shouchella</taxon>
    </lineage>
</organism>
<keyword evidence="2" id="KW-1133">Transmembrane helix</keyword>
<dbReference type="NCBIfam" id="TIGR02831">
    <property type="entry name" value="spo_II_M"/>
    <property type="match status" value="1"/>
</dbReference>
<keyword evidence="1 2" id="KW-0812">Transmembrane</keyword>
<evidence type="ECO:0000256" key="2">
    <source>
        <dbReference type="SAM" id="Phobius"/>
    </source>
</evidence>
<keyword evidence="1" id="KW-1003">Cell membrane</keyword>
<dbReference type="GO" id="GO:0005886">
    <property type="term" value="C:plasma membrane"/>
    <property type="evidence" value="ECO:0007669"/>
    <property type="project" value="UniProtKB-SubCell"/>
</dbReference>
<dbReference type="PIRSF" id="PIRSF038973">
    <property type="entry name" value="SpoIIM"/>
    <property type="match status" value="1"/>
</dbReference>
<name>A0A1G6LH60_9BACI</name>
<dbReference type="InterPro" id="IPR002798">
    <property type="entry name" value="SpoIIM-like"/>
</dbReference>
<reference evidence="4" key="1">
    <citation type="submission" date="2016-09" db="EMBL/GenBank/DDBJ databases">
        <authorList>
            <person name="Varghese N."/>
            <person name="Submissions S."/>
        </authorList>
    </citation>
    <scope>NUCLEOTIDE SEQUENCE [LARGE SCALE GENOMIC DNA]</scope>
    <source>
        <strain evidence="4">25nlg</strain>
    </source>
</reference>
<evidence type="ECO:0000256" key="1">
    <source>
        <dbReference type="PIRNR" id="PIRNR038973"/>
    </source>
</evidence>
<feature type="transmembrane region" description="Helical" evidence="2">
    <location>
        <begin position="140"/>
        <end position="161"/>
    </location>
</feature>
<sequence length="213" mass="23743">MSTSRIYDAITSHVLEHRSIYFFTATLFLIGVIVGAVIVNSLSLSQRHDLFTYVSQFFHEMNKGYIDVSSSDLFVHSFMHYGKYFGFLWVLGVSLIGLPVIFVLLFAKGVVVGFTVGFLVNQMGAQGFLLSFVSVLPQNIILVPAFIVVSTVSAAFCIRLMRQTIGKVESEPFFPHFLRYTMLVLTVGAFVTVASFFEAYVSPVLMRAVVTSF</sequence>
<feature type="transmembrane region" description="Helical" evidence="2">
    <location>
        <begin position="87"/>
        <end position="120"/>
    </location>
</feature>
<dbReference type="InterPro" id="IPR014196">
    <property type="entry name" value="SpoIIM"/>
</dbReference>
<dbReference type="Pfam" id="PF01944">
    <property type="entry name" value="SpoIIM"/>
    <property type="match status" value="1"/>
</dbReference>
<evidence type="ECO:0000313" key="4">
    <source>
        <dbReference type="Proteomes" id="UP000242662"/>
    </source>
</evidence>
<comment type="subunit">
    <text evidence="1">Component of the MPD complex composed of SpoIIM, SpoIIP and SpoIID.</text>
</comment>
<feature type="transmembrane region" description="Helical" evidence="2">
    <location>
        <begin position="182"/>
        <end position="201"/>
    </location>
</feature>
<dbReference type="EMBL" id="FMYM01000008">
    <property type="protein sequence ID" value="SDC42544.1"/>
    <property type="molecule type" value="Genomic_DNA"/>
</dbReference>
<dbReference type="OrthoDB" id="2065033at2"/>
<dbReference type="GO" id="GO:0030435">
    <property type="term" value="P:sporulation resulting in formation of a cellular spore"/>
    <property type="evidence" value="ECO:0007669"/>
    <property type="project" value="UniProtKB-KW"/>
</dbReference>
<protein>
    <recommendedName>
        <fullName evidence="1">Stage II sporulation protein M</fullName>
    </recommendedName>
</protein>
<feature type="transmembrane region" description="Helical" evidence="2">
    <location>
        <begin position="20"/>
        <end position="39"/>
    </location>
</feature>
<gene>
    <name evidence="3" type="ORF">SAMN05421737_108125</name>
</gene>
<keyword evidence="1" id="KW-0749">Sporulation</keyword>
<comment type="function">
    <text evidence="1">Required for complete septum migration and engulfment of the forespore compartment during sporulation. Required for stabilizing and recruiting of SpoIIP to the septal membrane.</text>
</comment>
<evidence type="ECO:0000313" key="3">
    <source>
        <dbReference type="EMBL" id="SDC42544.1"/>
    </source>
</evidence>